<evidence type="ECO:0000256" key="1">
    <source>
        <dbReference type="ARBA" id="ARBA00004236"/>
    </source>
</evidence>
<evidence type="ECO:0000256" key="6">
    <source>
        <dbReference type="SAM" id="Phobius"/>
    </source>
</evidence>
<dbReference type="PANTHER" id="PTHR43646:SF2">
    <property type="entry name" value="GLYCOSYLTRANSFERASE 2-LIKE DOMAIN-CONTAINING PROTEIN"/>
    <property type="match status" value="1"/>
</dbReference>
<keyword evidence="2" id="KW-1003">Cell membrane</keyword>
<dbReference type="GO" id="GO:0016757">
    <property type="term" value="F:glycosyltransferase activity"/>
    <property type="evidence" value="ECO:0007669"/>
    <property type="project" value="UniProtKB-KW"/>
</dbReference>
<proteinExistence type="predicted"/>
<dbReference type="OrthoDB" id="9801954at2"/>
<dbReference type="SUPFAM" id="SSF53448">
    <property type="entry name" value="Nucleotide-diphospho-sugar transferases"/>
    <property type="match status" value="1"/>
</dbReference>
<keyword evidence="9" id="KW-1185">Reference proteome</keyword>
<evidence type="ECO:0000256" key="3">
    <source>
        <dbReference type="ARBA" id="ARBA00022676"/>
    </source>
</evidence>
<feature type="transmembrane region" description="Helical" evidence="6">
    <location>
        <begin position="233"/>
        <end position="252"/>
    </location>
</feature>
<evidence type="ECO:0000313" key="9">
    <source>
        <dbReference type="Proteomes" id="UP000029228"/>
    </source>
</evidence>
<organism evidence="8 9">
    <name type="scientific">Vibrio maritimus</name>
    <dbReference type="NCBI Taxonomy" id="990268"/>
    <lineage>
        <taxon>Bacteria</taxon>
        <taxon>Pseudomonadati</taxon>
        <taxon>Pseudomonadota</taxon>
        <taxon>Gammaproteobacteria</taxon>
        <taxon>Vibrionales</taxon>
        <taxon>Vibrionaceae</taxon>
        <taxon>Vibrio</taxon>
    </lineage>
</organism>
<evidence type="ECO:0000256" key="5">
    <source>
        <dbReference type="ARBA" id="ARBA00023136"/>
    </source>
</evidence>
<evidence type="ECO:0000256" key="4">
    <source>
        <dbReference type="ARBA" id="ARBA00022679"/>
    </source>
</evidence>
<reference evidence="8 9" key="1">
    <citation type="submission" date="2014-09" db="EMBL/GenBank/DDBJ databases">
        <title>Vibrio maritimus JCM 19235. (C45) whole genome shotgun sequence.</title>
        <authorList>
            <person name="Sawabe T."/>
            <person name="Meirelles P."/>
            <person name="Nakanishi M."/>
            <person name="Sayaka M."/>
            <person name="Hattori M."/>
            <person name="Ohkuma M."/>
        </authorList>
    </citation>
    <scope>NUCLEOTIDE SEQUENCE [LARGE SCALE GENOMIC DNA]</scope>
    <source>
        <strain evidence="9">JCM19235</strain>
    </source>
</reference>
<feature type="domain" description="Glycosyltransferase 2-like" evidence="7">
    <location>
        <begin position="4"/>
        <end position="116"/>
    </location>
</feature>
<gene>
    <name evidence="8" type="ORF">JCM19235_6789</name>
</gene>
<comment type="subcellular location">
    <subcellularLocation>
        <location evidence="1">Cell membrane</location>
    </subcellularLocation>
</comment>
<accession>A0A090RSG8</accession>
<dbReference type="Gene3D" id="3.90.550.10">
    <property type="entry name" value="Spore Coat Polysaccharide Biosynthesis Protein SpsA, Chain A"/>
    <property type="match status" value="1"/>
</dbReference>
<comment type="caution">
    <text evidence="8">The sequence shown here is derived from an EMBL/GenBank/DDBJ whole genome shotgun (WGS) entry which is preliminary data.</text>
</comment>
<dbReference type="InterPro" id="IPR029044">
    <property type="entry name" value="Nucleotide-diphossugar_trans"/>
</dbReference>
<keyword evidence="3" id="KW-0328">Glycosyltransferase</keyword>
<dbReference type="InterPro" id="IPR001173">
    <property type="entry name" value="Glyco_trans_2-like"/>
</dbReference>
<feature type="transmembrane region" description="Helical" evidence="6">
    <location>
        <begin position="264"/>
        <end position="283"/>
    </location>
</feature>
<dbReference type="STRING" id="990268.JCM19235_6789"/>
<evidence type="ECO:0000259" key="7">
    <source>
        <dbReference type="Pfam" id="PF00535"/>
    </source>
</evidence>
<dbReference type="Pfam" id="PF00535">
    <property type="entry name" value="Glycos_transf_2"/>
    <property type="match status" value="1"/>
</dbReference>
<dbReference type="AlphaFoldDB" id="A0A090RSG8"/>
<sequence length="296" mass="33067">MKLSVIIPSYESQDNLEATLKAIEPQVNENIEIIVVDCSATSEVDQICNRFGFVQFIKETKRFNPGKGRNIGAKYAQGDYLVFLDSDVILDPRALELIGSHASNGFKVFGGALELNTEADSSLSSYIEHYYFNHESQASRSPTIRSNLSSALMVIAKSTFENARGFSDLPRMQDTELTERLVSDGLTLYFFPDIVGYQIQDSPLKKVLKKIFITGNNLFFLRYQRKAVGPGKLAIAALLPFLMLAKITRINYRNIKFAASPKMIFVLCPMMYLCGVAWMAGFYKGIFVSNGIDAGR</sequence>
<evidence type="ECO:0000313" key="8">
    <source>
        <dbReference type="EMBL" id="GAL18236.1"/>
    </source>
</evidence>
<dbReference type="EMBL" id="BBMR01000002">
    <property type="protein sequence ID" value="GAL18236.1"/>
    <property type="molecule type" value="Genomic_DNA"/>
</dbReference>
<keyword evidence="5 6" id="KW-0472">Membrane</keyword>
<keyword evidence="6" id="KW-1133">Transmembrane helix</keyword>
<name>A0A090RSG8_9VIBR</name>
<dbReference type="GO" id="GO:0005886">
    <property type="term" value="C:plasma membrane"/>
    <property type="evidence" value="ECO:0007669"/>
    <property type="project" value="UniProtKB-SubCell"/>
</dbReference>
<keyword evidence="4 8" id="KW-0808">Transferase</keyword>
<protein>
    <submittedName>
        <fullName evidence="8">Glycosyltransferase</fullName>
    </submittedName>
</protein>
<dbReference type="PANTHER" id="PTHR43646">
    <property type="entry name" value="GLYCOSYLTRANSFERASE"/>
    <property type="match status" value="1"/>
</dbReference>
<evidence type="ECO:0000256" key="2">
    <source>
        <dbReference type="ARBA" id="ARBA00022475"/>
    </source>
</evidence>
<keyword evidence="6" id="KW-0812">Transmembrane</keyword>
<dbReference type="Proteomes" id="UP000029228">
    <property type="component" value="Unassembled WGS sequence"/>
</dbReference>